<dbReference type="SUPFAM" id="SSF53756">
    <property type="entry name" value="UDP-Glycosyltransferase/glycogen phosphorylase"/>
    <property type="match status" value="1"/>
</dbReference>
<name>X6MLI9_RETFI</name>
<dbReference type="AlphaFoldDB" id="X6MLI9"/>
<gene>
    <name evidence="1" type="ORF">RFI_23455</name>
</gene>
<comment type="caution">
    <text evidence="1">The sequence shown here is derived from an EMBL/GenBank/DDBJ whole genome shotgun (WGS) entry which is preliminary data.</text>
</comment>
<dbReference type="InterPro" id="IPR038577">
    <property type="entry name" value="GT10-like_C_sf"/>
</dbReference>
<dbReference type="Gene3D" id="3.40.50.11660">
    <property type="entry name" value="Glycosyl transferase family 10, C-terminal domain"/>
    <property type="match status" value="1"/>
</dbReference>
<reference evidence="1 2" key="1">
    <citation type="journal article" date="2013" name="Curr. Biol.">
        <title>The Genome of the Foraminiferan Reticulomyxa filosa.</title>
        <authorList>
            <person name="Glockner G."/>
            <person name="Hulsmann N."/>
            <person name="Schleicher M."/>
            <person name="Noegel A.A."/>
            <person name="Eichinger L."/>
            <person name="Gallinger C."/>
            <person name="Pawlowski J."/>
            <person name="Sierra R."/>
            <person name="Euteneuer U."/>
            <person name="Pillet L."/>
            <person name="Moustafa A."/>
            <person name="Platzer M."/>
            <person name="Groth M."/>
            <person name="Szafranski K."/>
            <person name="Schliwa M."/>
        </authorList>
    </citation>
    <scope>NUCLEOTIDE SEQUENCE [LARGE SCALE GENOMIC DNA]</scope>
</reference>
<sequence>MLWIQGIFQRDMSYGFKPLQKQLYDELMDYKKLIVPQTQHSMTDNVSSSTRRSRFCAISTKSFFSSRYFLDALFRHVLVHMLANRYPQLPKCTSIGGYHDHEVNDSSLSCNVYNPKYKQYGPTTSHHLLPLCFQDFMFTVNFENTITYGYTSEKIYTGLLGGSIPVYLGNIEIKELINLDRVIYCDLTRFYDDEYIASKRKEFSDLKMRKFFDESENTHHKRPGYDEPKMLQWVQSMFQKGMEACVDEIAKVYQNTSLYEWKICSHFKIFQIPTFSLIRPTNKHTKNKKKTNLFPSPVFFFFLNESREQAIMIITTMNKHTVVFNPKKRGQHCD</sequence>
<organism evidence="1 2">
    <name type="scientific">Reticulomyxa filosa</name>
    <dbReference type="NCBI Taxonomy" id="46433"/>
    <lineage>
        <taxon>Eukaryota</taxon>
        <taxon>Sar</taxon>
        <taxon>Rhizaria</taxon>
        <taxon>Retaria</taxon>
        <taxon>Foraminifera</taxon>
        <taxon>Monothalamids</taxon>
        <taxon>Reticulomyxidae</taxon>
        <taxon>Reticulomyxa</taxon>
    </lineage>
</organism>
<evidence type="ECO:0000313" key="1">
    <source>
        <dbReference type="EMBL" id="ETO13915.1"/>
    </source>
</evidence>
<protein>
    <submittedName>
        <fullName evidence="1">Uncharacterized protein</fullName>
    </submittedName>
</protein>
<dbReference type="OrthoDB" id="427096at2759"/>
<dbReference type="EMBL" id="ASPP01020326">
    <property type="protein sequence ID" value="ETO13915.1"/>
    <property type="molecule type" value="Genomic_DNA"/>
</dbReference>
<keyword evidence="2" id="KW-1185">Reference proteome</keyword>
<proteinExistence type="predicted"/>
<dbReference type="Proteomes" id="UP000023152">
    <property type="component" value="Unassembled WGS sequence"/>
</dbReference>
<accession>X6MLI9</accession>
<evidence type="ECO:0000313" key="2">
    <source>
        <dbReference type="Proteomes" id="UP000023152"/>
    </source>
</evidence>